<dbReference type="GO" id="GO:0030686">
    <property type="term" value="C:90S preribosome"/>
    <property type="evidence" value="ECO:0007669"/>
    <property type="project" value="TreeGrafter"/>
</dbReference>
<protein>
    <submittedName>
        <fullName evidence="2">Uncharacterized protein</fullName>
    </submittedName>
</protein>
<dbReference type="PANTHER" id="PTHR14490">
    <property type="entry name" value="ZINC FINGER, ZZ TYPE"/>
    <property type="match status" value="1"/>
</dbReference>
<comment type="caution">
    <text evidence="2">The sequence shown here is derived from an EMBL/GenBank/DDBJ whole genome shotgun (WGS) entry which is preliminary data.</text>
</comment>
<organism evidence="2 3">
    <name type="scientific">Protea cynaroides</name>
    <dbReference type="NCBI Taxonomy" id="273540"/>
    <lineage>
        <taxon>Eukaryota</taxon>
        <taxon>Viridiplantae</taxon>
        <taxon>Streptophyta</taxon>
        <taxon>Embryophyta</taxon>
        <taxon>Tracheophyta</taxon>
        <taxon>Spermatophyta</taxon>
        <taxon>Magnoliopsida</taxon>
        <taxon>Proteales</taxon>
        <taxon>Proteaceae</taxon>
        <taxon>Protea</taxon>
    </lineage>
</organism>
<feature type="compositionally biased region" description="Acidic residues" evidence="1">
    <location>
        <begin position="53"/>
        <end position="70"/>
    </location>
</feature>
<evidence type="ECO:0000256" key="1">
    <source>
        <dbReference type="SAM" id="MobiDB-lite"/>
    </source>
</evidence>
<dbReference type="Proteomes" id="UP001141806">
    <property type="component" value="Unassembled WGS sequence"/>
</dbReference>
<accession>A0A9Q0QU15</accession>
<gene>
    <name evidence="2" type="ORF">NE237_005184</name>
</gene>
<evidence type="ECO:0000313" key="2">
    <source>
        <dbReference type="EMBL" id="KAJ4972085.1"/>
    </source>
</evidence>
<feature type="region of interest" description="Disordered" evidence="1">
    <location>
        <begin position="1"/>
        <end position="20"/>
    </location>
</feature>
<dbReference type="InterPro" id="IPR018034">
    <property type="entry name" value="Kri1"/>
</dbReference>
<keyword evidence="3" id="KW-1185">Reference proteome</keyword>
<dbReference type="OrthoDB" id="10252032at2759"/>
<dbReference type="GO" id="GO:0000447">
    <property type="term" value="P:endonucleolytic cleavage in ITS1 to separate SSU-rRNA from 5.8S rRNA and LSU-rRNA from tricistronic rRNA transcript (SSU-rRNA, 5.8S rRNA, LSU-rRNA)"/>
    <property type="evidence" value="ECO:0007669"/>
    <property type="project" value="TreeGrafter"/>
</dbReference>
<dbReference type="PANTHER" id="PTHR14490:SF5">
    <property type="entry name" value="PROTEIN KRI1 HOMOLOG"/>
    <property type="match status" value="1"/>
</dbReference>
<dbReference type="AlphaFoldDB" id="A0A9Q0QU15"/>
<name>A0A9Q0QU15_9MAGN</name>
<evidence type="ECO:0000313" key="3">
    <source>
        <dbReference type="Proteomes" id="UP001141806"/>
    </source>
</evidence>
<feature type="compositionally biased region" description="Basic and acidic residues" evidence="1">
    <location>
        <begin position="37"/>
        <end position="47"/>
    </location>
</feature>
<dbReference type="EMBL" id="JAMYWD010000005">
    <property type="protein sequence ID" value="KAJ4972085.1"/>
    <property type="molecule type" value="Genomic_DNA"/>
</dbReference>
<proteinExistence type="predicted"/>
<sequence>MGLNLFKGSGSDDDDNNSKIEINKEFARHFEHNKKREDLQRLEDLKKKGLTGDIDDNSPESSSDEDEDDLVVSGKKDLEFLNALIKVKNRDPILKQKDAKLFDYDDDEEEEEEAKKPKLTKDKPMYLKDVVAKQLIEEGPEFEESNTTSGVKSY</sequence>
<feature type="region of interest" description="Disordered" evidence="1">
    <location>
        <begin position="37"/>
        <end position="70"/>
    </location>
</feature>
<dbReference type="GO" id="GO:0005730">
    <property type="term" value="C:nucleolus"/>
    <property type="evidence" value="ECO:0007669"/>
    <property type="project" value="TreeGrafter"/>
</dbReference>
<reference evidence="2" key="1">
    <citation type="journal article" date="2023" name="Plant J.">
        <title>The genome of the king protea, Protea cynaroides.</title>
        <authorList>
            <person name="Chang J."/>
            <person name="Duong T.A."/>
            <person name="Schoeman C."/>
            <person name="Ma X."/>
            <person name="Roodt D."/>
            <person name="Barker N."/>
            <person name="Li Z."/>
            <person name="Van de Peer Y."/>
            <person name="Mizrachi E."/>
        </authorList>
    </citation>
    <scope>NUCLEOTIDE SEQUENCE</scope>
    <source>
        <tissue evidence="2">Young leaves</tissue>
    </source>
</reference>